<dbReference type="GO" id="GO:0022857">
    <property type="term" value="F:transmembrane transporter activity"/>
    <property type="evidence" value="ECO:0007669"/>
    <property type="project" value="InterPro"/>
</dbReference>
<evidence type="ECO:0000256" key="2">
    <source>
        <dbReference type="ARBA" id="ARBA00022692"/>
    </source>
</evidence>
<sequence length="149" mass="16966">MKRWAVATMIYIHIVYSAFQMSWSIVLKTSSTEIQPDSTRANVSAIAECINWIVKIIITSQSHRFSLSRLVGRELYTVPSVKLRGCCWPMPETRDLSIQGRDVAWEEKSLQVSHSFREAQLATCRLVAQHHTACVIVTELSLQYKTAHS</sequence>
<keyword evidence="3" id="KW-1133">Transmembrane helix</keyword>
<evidence type="ECO:0000256" key="4">
    <source>
        <dbReference type="ARBA" id="ARBA00023136"/>
    </source>
</evidence>
<accession>A0AAD9FMX9</accession>
<evidence type="ECO:0000256" key="1">
    <source>
        <dbReference type="ARBA" id="ARBA00004370"/>
    </source>
</evidence>
<proteinExistence type="predicted"/>
<dbReference type="Gene3D" id="1.20.1250.20">
    <property type="entry name" value="MFS general substrate transporter like domains"/>
    <property type="match status" value="1"/>
</dbReference>
<name>A0AAD9FMX9_PAPLA</name>
<dbReference type="Pfam" id="PF00083">
    <property type="entry name" value="Sugar_tr"/>
    <property type="match status" value="1"/>
</dbReference>
<protein>
    <submittedName>
        <fullName evidence="5">Uncharacterized protein</fullName>
    </submittedName>
</protein>
<keyword evidence="4" id="KW-0472">Membrane</keyword>
<dbReference type="InterPro" id="IPR005828">
    <property type="entry name" value="MFS_sugar_transport-like"/>
</dbReference>
<dbReference type="AlphaFoldDB" id="A0AAD9FMX9"/>
<dbReference type="EMBL" id="JAODAN010000014">
    <property type="protein sequence ID" value="KAK1920668.1"/>
    <property type="molecule type" value="Genomic_DNA"/>
</dbReference>
<organism evidence="5 6">
    <name type="scientific">Papiliotrema laurentii</name>
    <name type="common">Cryptococcus laurentii</name>
    <dbReference type="NCBI Taxonomy" id="5418"/>
    <lineage>
        <taxon>Eukaryota</taxon>
        <taxon>Fungi</taxon>
        <taxon>Dikarya</taxon>
        <taxon>Basidiomycota</taxon>
        <taxon>Agaricomycotina</taxon>
        <taxon>Tremellomycetes</taxon>
        <taxon>Tremellales</taxon>
        <taxon>Rhynchogastremaceae</taxon>
        <taxon>Papiliotrema</taxon>
    </lineage>
</organism>
<evidence type="ECO:0000313" key="6">
    <source>
        <dbReference type="Proteomes" id="UP001182556"/>
    </source>
</evidence>
<comment type="caution">
    <text evidence="5">The sequence shown here is derived from an EMBL/GenBank/DDBJ whole genome shotgun (WGS) entry which is preliminary data.</text>
</comment>
<reference evidence="5" key="1">
    <citation type="submission" date="2023-02" db="EMBL/GenBank/DDBJ databases">
        <title>Identification and recombinant expression of a fungal hydrolase from Papiliotrema laurentii that hydrolyzes apple cutin and clears colloidal polyester polyurethane.</title>
        <authorList>
            <consortium name="DOE Joint Genome Institute"/>
            <person name="Roman V.A."/>
            <person name="Bojanowski C."/>
            <person name="Crable B.R."/>
            <person name="Wagner D.N."/>
            <person name="Hung C.S."/>
            <person name="Nadeau L.J."/>
            <person name="Schratz L."/>
            <person name="Haridas S."/>
            <person name="Pangilinan J."/>
            <person name="Lipzen A."/>
            <person name="Na H."/>
            <person name="Yan M."/>
            <person name="Ng V."/>
            <person name="Grigoriev I.V."/>
            <person name="Spatafora J.W."/>
            <person name="Barlow D."/>
            <person name="Biffinger J."/>
            <person name="Kelley-Loughnane N."/>
            <person name="Varaljay V.A."/>
            <person name="Crookes-Goodson W.J."/>
        </authorList>
    </citation>
    <scope>NUCLEOTIDE SEQUENCE</scope>
    <source>
        <strain evidence="5">5307AH</strain>
    </source>
</reference>
<keyword evidence="2" id="KW-0812">Transmembrane</keyword>
<evidence type="ECO:0000313" key="5">
    <source>
        <dbReference type="EMBL" id="KAK1920668.1"/>
    </source>
</evidence>
<gene>
    <name evidence="5" type="ORF">DB88DRAFT_475708</name>
</gene>
<dbReference type="InterPro" id="IPR036259">
    <property type="entry name" value="MFS_trans_sf"/>
</dbReference>
<dbReference type="Proteomes" id="UP001182556">
    <property type="component" value="Unassembled WGS sequence"/>
</dbReference>
<keyword evidence="6" id="KW-1185">Reference proteome</keyword>
<evidence type="ECO:0000256" key="3">
    <source>
        <dbReference type="ARBA" id="ARBA00022989"/>
    </source>
</evidence>
<dbReference type="GO" id="GO:0016020">
    <property type="term" value="C:membrane"/>
    <property type="evidence" value="ECO:0007669"/>
    <property type="project" value="UniProtKB-SubCell"/>
</dbReference>
<comment type="subcellular location">
    <subcellularLocation>
        <location evidence="1">Membrane</location>
    </subcellularLocation>
</comment>